<keyword evidence="2" id="KW-0231">Viral genome packaging</keyword>
<accession>A0ABR7HZC3</accession>
<reference evidence="5 6" key="1">
    <citation type="submission" date="2020-08" db="EMBL/GenBank/DDBJ databases">
        <title>Genome public.</title>
        <authorList>
            <person name="Liu C."/>
            <person name="Sun Q."/>
        </authorList>
    </citation>
    <scope>NUCLEOTIDE SEQUENCE [LARGE SCALE GENOMIC DNA]</scope>
    <source>
        <strain evidence="5 6">27-44</strain>
    </source>
</reference>
<feature type="compositionally biased region" description="Basic and acidic residues" evidence="3">
    <location>
        <begin position="30"/>
        <end position="53"/>
    </location>
</feature>
<keyword evidence="6" id="KW-1185">Reference proteome</keyword>
<dbReference type="InterPro" id="IPR005335">
    <property type="entry name" value="Terminase_ssu"/>
</dbReference>
<feature type="region of interest" description="Disordered" evidence="3">
    <location>
        <begin position="30"/>
        <end position="56"/>
    </location>
</feature>
<dbReference type="InterPro" id="IPR010332">
    <property type="entry name" value="ATPase_terminase-su_N"/>
</dbReference>
<evidence type="ECO:0000259" key="4">
    <source>
        <dbReference type="Pfam" id="PF06056"/>
    </source>
</evidence>
<evidence type="ECO:0000313" key="6">
    <source>
        <dbReference type="Proteomes" id="UP000633936"/>
    </source>
</evidence>
<comment type="caution">
    <text evidence="5">The sequence shown here is derived from an EMBL/GenBank/DDBJ whole genome shotgun (WGS) entry which is preliminary data.</text>
</comment>
<protein>
    <submittedName>
        <fullName evidence="5">Terminase small subunit</fullName>
    </submittedName>
</protein>
<sequence length="268" mass="31118">MKYKEIAEKYGVTINTVKSWKTRYKWSKDDKKSVHTKNEKVCTQKSEKKKPAEDEVESVIENPDLNDKQRLFCIYYTRCFNTTKAYQKAYGVDYPTAVANAYRMMENDGIKKEIIRLKQNRFNRELLTESDIFQKYMDIAFSDITDYVKFGTEKVPVMTMYGPAQIKDPKTGKKKTLMETVNTIRFKDSTEVDGTIIAEVKHGKNGSSIKLADRMKALQWLSDHMDMGTEEQRARIAQMRAQTDKITGNNQEIENLDDIEDEIYGSSE</sequence>
<evidence type="ECO:0000256" key="3">
    <source>
        <dbReference type="SAM" id="MobiDB-lite"/>
    </source>
</evidence>
<dbReference type="Gene3D" id="1.10.10.1400">
    <property type="entry name" value="Terminase, small subunit, N-terminal DNA-binding domain, HTH motif"/>
    <property type="match status" value="1"/>
</dbReference>
<organism evidence="5 6">
    <name type="scientific">Blautia intestinalis</name>
    <dbReference type="NCBI Taxonomy" id="2763028"/>
    <lineage>
        <taxon>Bacteria</taxon>
        <taxon>Bacillati</taxon>
        <taxon>Bacillota</taxon>
        <taxon>Clostridia</taxon>
        <taxon>Lachnospirales</taxon>
        <taxon>Lachnospiraceae</taxon>
        <taxon>Blautia</taxon>
    </lineage>
</organism>
<dbReference type="InterPro" id="IPR038713">
    <property type="entry name" value="Terminase_Gp1_N_sf"/>
</dbReference>
<proteinExistence type="predicted"/>
<gene>
    <name evidence="5" type="ORF">H8Z79_03520</name>
</gene>
<evidence type="ECO:0000313" key="5">
    <source>
        <dbReference type="EMBL" id="MBC5739540.1"/>
    </source>
</evidence>
<evidence type="ECO:0000256" key="2">
    <source>
        <dbReference type="ARBA" id="ARBA00023219"/>
    </source>
</evidence>
<keyword evidence="1" id="KW-1188">Viral release from host cell</keyword>
<name>A0ABR7HZC3_9FIRM</name>
<dbReference type="PANTHER" id="PTHR41328:SF3">
    <property type="entry name" value="PBSX PHAGE TERMINASE SMALL SUBUNIT"/>
    <property type="match status" value="1"/>
</dbReference>
<dbReference type="EMBL" id="JACOQE010000001">
    <property type="protein sequence ID" value="MBC5739540.1"/>
    <property type="molecule type" value="Genomic_DNA"/>
</dbReference>
<dbReference type="Proteomes" id="UP000633936">
    <property type="component" value="Unassembled WGS sequence"/>
</dbReference>
<evidence type="ECO:0000256" key="1">
    <source>
        <dbReference type="ARBA" id="ARBA00022612"/>
    </source>
</evidence>
<dbReference type="PANTHER" id="PTHR41328">
    <property type="entry name" value="TERMINASE SMALL SUBUNIT-RELATED"/>
    <property type="match status" value="1"/>
</dbReference>
<dbReference type="Pfam" id="PF03592">
    <property type="entry name" value="Terminase_2"/>
    <property type="match status" value="1"/>
</dbReference>
<feature type="domain" description="Terminase ATPase subunit N-terminal" evidence="4">
    <location>
        <begin position="4"/>
        <end position="28"/>
    </location>
</feature>
<dbReference type="Pfam" id="PF06056">
    <property type="entry name" value="Terminase_5"/>
    <property type="match status" value="1"/>
</dbReference>
<dbReference type="InterPro" id="IPR052404">
    <property type="entry name" value="SPP1-like_terminase"/>
</dbReference>